<dbReference type="Proteomes" id="UP000094455">
    <property type="component" value="Unassembled WGS sequence"/>
</dbReference>
<feature type="region of interest" description="Disordered" evidence="1">
    <location>
        <begin position="1014"/>
        <end position="1085"/>
    </location>
</feature>
<feature type="compositionally biased region" description="Polar residues" evidence="1">
    <location>
        <begin position="115"/>
        <end position="135"/>
    </location>
</feature>
<feature type="compositionally biased region" description="Low complexity" evidence="1">
    <location>
        <begin position="1018"/>
        <end position="1035"/>
    </location>
</feature>
<feature type="compositionally biased region" description="Polar residues" evidence="1">
    <location>
        <begin position="733"/>
        <end position="743"/>
    </location>
</feature>
<evidence type="ECO:0000256" key="1">
    <source>
        <dbReference type="SAM" id="MobiDB-lite"/>
    </source>
</evidence>
<feature type="region of interest" description="Disordered" evidence="1">
    <location>
        <begin position="454"/>
        <end position="774"/>
    </location>
</feature>
<feature type="compositionally biased region" description="Polar residues" evidence="1">
    <location>
        <begin position="595"/>
        <end position="612"/>
    </location>
</feature>
<feature type="compositionally biased region" description="Polar residues" evidence="1">
    <location>
        <begin position="550"/>
        <end position="559"/>
    </location>
</feature>
<feature type="compositionally biased region" description="Basic and acidic residues" evidence="1">
    <location>
        <begin position="30"/>
        <end position="41"/>
    </location>
</feature>
<evidence type="ECO:0000313" key="3">
    <source>
        <dbReference type="Proteomes" id="UP000094455"/>
    </source>
</evidence>
<feature type="region of interest" description="Disordered" evidence="1">
    <location>
        <begin position="30"/>
        <end position="50"/>
    </location>
</feature>
<name>A0A1E3NKT2_9ASCO</name>
<dbReference type="GeneID" id="30177933"/>
<proteinExistence type="predicted"/>
<accession>A0A1E3NKT2</accession>
<feature type="compositionally biased region" description="Basic residues" evidence="1">
    <location>
        <begin position="1071"/>
        <end position="1085"/>
    </location>
</feature>
<feature type="compositionally biased region" description="Polar residues" evidence="1">
    <location>
        <begin position="1036"/>
        <end position="1070"/>
    </location>
</feature>
<dbReference type="OrthoDB" id="3996230at2759"/>
<feature type="compositionally biased region" description="Polar residues" evidence="1">
    <location>
        <begin position="494"/>
        <end position="510"/>
    </location>
</feature>
<feature type="region of interest" description="Disordered" evidence="1">
    <location>
        <begin position="99"/>
        <end position="138"/>
    </location>
</feature>
<keyword evidence="3" id="KW-1185">Reference proteome</keyword>
<dbReference type="AlphaFoldDB" id="A0A1E3NKT2"/>
<feature type="region of interest" description="Disordered" evidence="1">
    <location>
        <begin position="905"/>
        <end position="924"/>
    </location>
</feature>
<feature type="compositionally biased region" description="Polar residues" evidence="1">
    <location>
        <begin position="566"/>
        <end position="575"/>
    </location>
</feature>
<protein>
    <submittedName>
        <fullName evidence="2">Uncharacterized protein</fullName>
    </submittedName>
</protein>
<feature type="compositionally biased region" description="Polar residues" evidence="1">
    <location>
        <begin position="909"/>
        <end position="924"/>
    </location>
</feature>
<feature type="compositionally biased region" description="Polar residues" evidence="1">
    <location>
        <begin position="672"/>
        <end position="685"/>
    </location>
</feature>
<dbReference type="STRING" id="763406.A0A1E3NKT2"/>
<evidence type="ECO:0000313" key="2">
    <source>
        <dbReference type="EMBL" id="ODQ46696.1"/>
    </source>
</evidence>
<feature type="compositionally biased region" description="Low complexity" evidence="1">
    <location>
        <begin position="475"/>
        <end position="486"/>
    </location>
</feature>
<organism evidence="2 3">
    <name type="scientific">Pichia membranifaciens NRRL Y-2026</name>
    <dbReference type="NCBI Taxonomy" id="763406"/>
    <lineage>
        <taxon>Eukaryota</taxon>
        <taxon>Fungi</taxon>
        <taxon>Dikarya</taxon>
        <taxon>Ascomycota</taxon>
        <taxon>Saccharomycotina</taxon>
        <taxon>Pichiomycetes</taxon>
        <taxon>Pichiales</taxon>
        <taxon>Pichiaceae</taxon>
        <taxon>Pichia</taxon>
    </lineage>
</organism>
<gene>
    <name evidence="2" type="ORF">PICMEDRAFT_16534</name>
</gene>
<feature type="region of interest" description="Disordered" evidence="1">
    <location>
        <begin position="366"/>
        <end position="393"/>
    </location>
</feature>
<sequence length="1085" mass="113219">MQKLFLGDWKEESPMLSKLRKVRSSILSKLTEKNNKEKDHGPINNGTSTPYPIIADSSFLDSQNPITARQLEAYYNSLKVQNEVLTDKLNRSSVIKGQTSANNVDENTAKRAEKVSSSWNNAESTNIEQGNSVADANSDIPVEENPVIVLDESPEHDTDMDDYSESLGLPQIISQPDPLERANLVQLKKMMELEKYRRYRLSYLREHTRHVNRAGINKVSKSIMRQKYSKIGKSLNAHNVPKERQNKSGMFGISLLDTVDDTAIESAEQKSQPVKPIDDDIGKKLKFPASENPADNFTMPTKAKSFNAEEPKLGNQTKANENNTEKTLSFGSVSNEKKIFGSNDTAAVPAIKQVDTSIDEKPSAAFSFNPPAPTKAVTSEPTNPIPASKSTAGSKIPVFSFGNMKSPVEAKKEASTPTFNFGKTADLSENGFKKAIIENVPDEDGLNDASMDRVVKRKAPSASDLSDQPNKSKKAFSFGSPASSSFTIPKAPQVSENLSSATNSQPSKPQDVSLEPKVASGFQFGKSASNPSPLGPLLNFGNSKVDDTSKSSFGSTTATAGKPSFSFGTANSKATDNQKDEGSETKPAPKPVFNFGSSVSPNFSLDGVNNASGPKLDFGGSGAQKAAEKPMSLFGGSKNTQVDDKVKPLFGDLKSTSTPGFTAGSKGGDTKSGFSFGTPSTNSGMDSKESGGGAVKVDEQKQPTLSFGMPPISLTAEKSSGDSAHTKPKFSFGANTPVSSFGSAASLGGNAENKQPNGTSNINTSGDNKFDFGKNATSTDLINVSKNGQPPSAPVSSTGSGFNFNAGPSTPNTTGGFSGFNTSIKPAANRKIEEVKSTFGAPATGFTFGTGASSPSVFGNANSDTNKTFGAPGIPDTAGKSAFGNTGSTGTNGFSFGASGGASAFGASQPSNSPTPGAANQQPATGKIFSINNNAFPSLNQTPKTAMSGFGGASGAAGAGQTPSFNFSAAPAASNAVGFPSVSSAFGGVTNNGNSGPNNMMNMGNVFGGNAGNSGFPNTNMNNGGNSSAGNSRSGTPSFNFTGQSGNVDPSSIFQSSQNGTPPPGQSTIMTRKRAYPRGMRNRRQ</sequence>
<reference evidence="2 3" key="1">
    <citation type="journal article" date="2016" name="Proc. Natl. Acad. Sci. U.S.A.">
        <title>Comparative genomics of biotechnologically important yeasts.</title>
        <authorList>
            <person name="Riley R."/>
            <person name="Haridas S."/>
            <person name="Wolfe K.H."/>
            <person name="Lopes M.R."/>
            <person name="Hittinger C.T."/>
            <person name="Goeker M."/>
            <person name="Salamov A.A."/>
            <person name="Wisecaver J.H."/>
            <person name="Long T.M."/>
            <person name="Calvey C.H."/>
            <person name="Aerts A.L."/>
            <person name="Barry K.W."/>
            <person name="Choi C."/>
            <person name="Clum A."/>
            <person name="Coughlan A.Y."/>
            <person name="Deshpande S."/>
            <person name="Douglass A.P."/>
            <person name="Hanson S.J."/>
            <person name="Klenk H.-P."/>
            <person name="LaButti K.M."/>
            <person name="Lapidus A."/>
            <person name="Lindquist E.A."/>
            <person name="Lipzen A.M."/>
            <person name="Meier-Kolthoff J.P."/>
            <person name="Ohm R.A."/>
            <person name="Otillar R.P."/>
            <person name="Pangilinan J.L."/>
            <person name="Peng Y."/>
            <person name="Rokas A."/>
            <person name="Rosa C.A."/>
            <person name="Scheuner C."/>
            <person name="Sibirny A.A."/>
            <person name="Slot J.C."/>
            <person name="Stielow J.B."/>
            <person name="Sun H."/>
            <person name="Kurtzman C.P."/>
            <person name="Blackwell M."/>
            <person name="Grigoriev I.V."/>
            <person name="Jeffries T.W."/>
        </authorList>
    </citation>
    <scope>NUCLEOTIDE SEQUENCE [LARGE SCALE GENOMIC DNA]</scope>
    <source>
        <strain evidence="2 3">NRRL Y-2026</strain>
    </source>
</reference>
<dbReference type="EMBL" id="KV454003">
    <property type="protein sequence ID" value="ODQ46696.1"/>
    <property type="molecule type" value="Genomic_DNA"/>
</dbReference>
<dbReference type="RefSeq" id="XP_019017809.1">
    <property type="nucleotide sequence ID" value="XM_019161246.1"/>
</dbReference>
<feature type="region of interest" description="Disordered" evidence="1">
    <location>
        <begin position="786"/>
        <end position="818"/>
    </location>
</feature>
<feature type="compositionally biased region" description="Polar residues" evidence="1">
    <location>
        <begin position="752"/>
        <end position="767"/>
    </location>
</feature>